<dbReference type="AlphaFoldDB" id="A0AAU9M8T8"/>
<reference evidence="2 3" key="1">
    <citation type="submission" date="2022-01" db="EMBL/GenBank/DDBJ databases">
        <authorList>
            <person name="Xiong W."/>
            <person name="Schranz E."/>
        </authorList>
    </citation>
    <scope>NUCLEOTIDE SEQUENCE [LARGE SCALE GENOMIC DNA]</scope>
</reference>
<evidence type="ECO:0000256" key="1">
    <source>
        <dbReference type="SAM" id="SignalP"/>
    </source>
</evidence>
<dbReference type="InterPro" id="IPR027443">
    <property type="entry name" value="IPNS-like_sf"/>
</dbReference>
<accession>A0AAU9M8T8</accession>
<feature type="signal peptide" evidence="1">
    <location>
        <begin position="1"/>
        <end position="18"/>
    </location>
</feature>
<dbReference type="EMBL" id="CAKMRJ010000113">
    <property type="protein sequence ID" value="CAH1418395.1"/>
    <property type="molecule type" value="Genomic_DNA"/>
</dbReference>
<evidence type="ECO:0008006" key="4">
    <source>
        <dbReference type="Google" id="ProtNLM"/>
    </source>
</evidence>
<proteinExistence type="predicted"/>
<evidence type="ECO:0000313" key="2">
    <source>
        <dbReference type="EMBL" id="CAH1418395.1"/>
    </source>
</evidence>
<organism evidence="2 3">
    <name type="scientific">Lactuca virosa</name>
    <dbReference type="NCBI Taxonomy" id="75947"/>
    <lineage>
        <taxon>Eukaryota</taxon>
        <taxon>Viridiplantae</taxon>
        <taxon>Streptophyta</taxon>
        <taxon>Embryophyta</taxon>
        <taxon>Tracheophyta</taxon>
        <taxon>Spermatophyta</taxon>
        <taxon>Magnoliopsida</taxon>
        <taxon>eudicotyledons</taxon>
        <taxon>Gunneridae</taxon>
        <taxon>Pentapetalae</taxon>
        <taxon>asterids</taxon>
        <taxon>campanulids</taxon>
        <taxon>Asterales</taxon>
        <taxon>Asteraceae</taxon>
        <taxon>Cichorioideae</taxon>
        <taxon>Cichorieae</taxon>
        <taxon>Lactucinae</taxon>
        <taxon>Lactuca</taxon>
    </lineage>
</organism>
<evidence type="ECO:0000313" key="3">
    <source>
        <dbReference type="Proteomes" id="UP001157418"/>
    </source>
</evidence>
<sequence>MSSLSRTLFLHLPVLTLSQLDYYLYASPTSTPIRFLIRTPLIANKEDKCSFSHRKLGCNEGFIFYLKLSYTSIWWKLSHLLVKMPKNTLWNTRMSTLHRVLANGQERYSIPYFVEPSHDYVVECLPT</sequence>
<dbReference type="SUPFAM" id="SSF51197">
    <property type="entry name" value="Clavaminate synthase-like"/>
    <property type="match status" value="1"/>
</dbReference>
<feature type="chain" id="PRO_5043706587" description="Isopenicillin N synthase-like Fe(2+) 2OG dioxygenase domain-containing protein" evidence="1">
    <location>
        <begin position="19"/>
        <end position="127"/>
    </location>
</feature>
<dbReference type="Proteomes" id="UP001157418">
    <property type="component" value="Unassembled WGS sequence"/>
</dbReference>
<protein>
    <recommendedName>
        <fullName evidence="4">Isopenicillin N synthase-like Fe(2+) 2OG dioxygenase domain-containing protein</fullName>
    </recommendedName>
</protein>
<keyword evidence="3" id="KW-1185">Reference proteome</keyword>
<comment type="caution">
    <text evidence="2">The sequence shown here is derived from an EMBL/GenBank/DDBJ whole genome shotgun (WGS) entry which is preliminary data.</text>
</comment>
<keyword evidence="1" id="KW-0732">Signal</keyword>
<dbReference type="Gene3D" id="2.60.120.330">
    <property type="entry name" value="B-lactam Antibiotic, Isopenicillin N Synthase, Chain"/>
    <property type="match status" value="1"/>
</dbReference>
<gene>
    <name evidence="2" type="ORF">LVIROSA_LOCUS5987</name>
</gene>
<name>A0AAU9M8T8_9ASTR</name>